<accession>A0A5C1Q9P8</accession>
<sequence>MIREFAGKTEKEAIEKAVNELGLKRDEFDVEIMETESKGFLFKKSSVKIRIHYNNDNNSVAENDFEKSIIDFTNQIISKMGYNSNVVILERSETRLMLDIITDDSAIIIGKRGKNLDAIQLLVNVYAGKFINKDESSLRIILDVENYRTRREDNIVRSALKTADIVCSTKSSRLLEPLNPFERRLVHSALNEVDDVITQSEGEGTFKRIRVIYKGTR</sequence>
<evidence type="ECO:0000313" key="9">
    <source>
        <dbReference type="EMBL" id="QEN04775.1"/>
    </source>
</evidence>
<dbReference type="InterPro" id="IPR004044">
    <property type="entry name" value="KH_dom_type_2"/>
</dbReference>
<dbReference type="NCBIfam" id="NF041568">
    <property type="entry name" value="Jag_EloR"/>
    <property type="match status" value="1"/>
</dbReference>
<comment type="subcellular location">
    <subcellularLocation>
        <location evidence="6">Cytoplasm</location>
    </subcellularLocation>
</comment>
<dbReference type="Pfam" id="PF01424">
    <property type="entry name" value="R3H"/>
    <property type="match status" value="1"/>
</dbReference>
<dbReference type="KEGG" id="sper:EW093_08680"/>
<feature type="domain" description="R3H" evidence="8">
    <location>
        <begin position="149"/>
        <end position="215"/>
    </location>
</feature>
<dbReference type="GO" id="GO:0005737">
    <property type="term" value="C:cytoplasm"/>
    <property type="evidence" value="ECO:0007669"/>
    <property type="project" value="UniProtKB-SubCell"/>
</dbReference>
<keyword evidence="10" id="KW-1185">Reference proteome</keyword>
<dbReference type="PROSITE" id="PS51061">
    <property type="entry name" value="R3H"/>
    <property type="match status" value="1"/>
</dbReference>
<evidence type="ECO:0000256" key="2">
    <source>
        <dbReference type="ARBA" id="ARBA00022884"/>
    </source>
</evidence>
<dbReference type="PANTHER" id="PTHR35800">
    <property type="entry name" value="PROTEIN JAG"/>
    <property type="match status" value="1"/>
</dbReference>
<dbReference type="AlphaFoldDB" id="A0A5C1Q9P8"/>
<comment type="similarity">
    <text evidence="6">Belongs to the KhpB RNA-binding protein family.</text>
</comment>
<dbReference type="InterPro" id="IPR032782">
    <property type="entry name" value="KhpB_N"/>
</dbReference>
<reference evidence="9 10" key="1">
    <citation type="submission" date="2019-02" db="EMBL/GenBank/DDBJ databases">
        <authorList>
            <person name="Fomenkov A."/>
            <person name="Dubinina G."/>
            <person name="Grabovich M."/>
            <person name="Vincze T."/>
            <person name="Roberts R.J."/>
        </authorList>
    </citation>
    <scope>NUCLEOTIDE SEQUENCE [LARGE SCALE GENOMIC DNA]</scope>
    <source>
        <strain evidence="9 10">P</strain>
    </source>
</reference>
<dbReference type="Gene3D" id="3.30.1370.50">
    <property type="entry name" value="R3H-like domain"/>
    <property type="match status" value="1"/>
</dbReference>
<evidence type="ECO:0000256" key="3">
    <source>
        <dbReference type="ARBA" id="ARBA00022960"/>
    </source>
</evidence>
<dbReference type="InterPro" id="IPR015946">
    <property type="entry name" value="KH_dom-like_a/b"/>
</dbReference>
<feature type="domain" description="KH type-2" evidence="7">
    <location>
        <begin position="69"/>
        <end position="148"/>
    </location>
</feature>
<comment type="subunit">
    <text evidence="6">Forms a complex with KhpA.</text>
</comment>
<dbReference type="Pfam" id="PF14804">
    <property type="entry name" value="Jag_N"/>
    <property type="match status" value="1"/>
</dbReference>
<dbReference type="CDD" id="cd02414">
    <property type="entry name" value="KH-II_Jag"/>
    <property type="match status" value="1"/>
</dbReference>
<dbReference type="RefSeq" id="WP_149568015.1">
    <property type="nucleotide sequence ID" value="NZ_CP035807.1"/>
</dbReference>
<name>A0A5C1Q9P8_9SPIO</name>
<dbReference type="EMBL" id="CP035807">
    <property type="protein sequence ID" value="QEN04775.1"/>
    <property type="molecule type" value="Genomic_DNA"/>
</dbReference>
<dbReference type="InterPro" id="IPR036867">
    <property type="entry name" value="R3H_dom_sf"/>
</dbReference>
<dbReference type="GO" id="GO:0003723">
    <property type="term" value="F:RNA binding"/>
    <property type="evidence" value="ECO:0007669"/>
    <property type="project" value="UniProtKB-UniRule"/>
</dbReference>
<dbReference type="GO" id="GO:0008360">
    <property type="term" value="P:regulation of cell shape"/>
    <property type="evidence" value="ECO:0007669"/>
    <property type="project" value="UniProtKB-KW"/>
</dbReference>
<keyword evidence="2 6" id="KW-0694">RNA-binding</keyword>
<dbReference type="GO" id="GO:0009252">
    <property type="term" value="P:peptidoglycan biosynthetic process"/>
    <property type="evidence" value="ECO:0007669"/>
    <property type="project" value="UniProtKB-UniRule"/>
</dbReference>
<evidence type="ECO:0000256" key="4">
    <source>
        <dbReference type="ARBA" id="ARBA00023186"/>
    </source>
</evidence>
<evidence type="ECO:0000259" key="8">
    <source>
        <dbReference type="PROSITE" id="PS51061"/>
    </source>
</evidence>
<dbReference type="InterPro" id="IPR034079">
    <property type="entry name" value="R3H_KhpB"/>
</dbReference>
<dbReference type="CDD" id="cd02644">
    <property type="entry name" value="R3H_jag"/>
    <property type="match status" value="1"/>
</dbReference>
<dbReference type="InterPro" id="IPR038008">
    <property type="entry name" value="Jag_KH"/>
</dbReference>
<dbReference type="GO" id="GO:0071555">
    <property type="term" value="P:cell wall organization"/>
    <property type="evidence" value="ECO:0007669"/>
    <property type="project" value="UniProtKB-KW"/>
</dbReference>
<dbReference type="Gene3D" id="3.30.300.20">
    <property type="match status" value="1"/>
</dbReference>
<comment type="caution">
    <text evidence="6">Lacks conserved residue(s) required for the propagation of feature annotation.</text>
</comment>
<keyword evidence="5 6" id="KW-0961">Cell wall biogenesis/degradation</keyword>
<protein>
    <recommendedName>
        <fullName evidence="6">RNA-binding protein KhpB</fullName>
    </recommendedName>
    <alternativeName>
        <fullName evidence="6">RNA-binding protein EloR</fullName>
    </alternativeName>
</protein>
<dbReference type="Pfam" id="PF13083">
    <property type="entry name" value="KH_KhpA-B"/>
    <property type="match status" value="1"/>
</dbReference>
<dbReference type="SMART" id="SM00393">
    <property type="entry name" value="R3H"/>
    <property type="match status" value="1"/>
</dbReference>
<evidence type="ECO:0000259" key="7">
    <source>
        <dbReference type="PROSITE" id="PS50823"/>
    </source>
</evidence>
<dbReference type="InterPro" id="IPR001374">
    <property type="entry name" value="R3H_dom"/>
</dbReference>
<dbReference type="PROSITE" id="PS50823">
    <property type="entry name" value="KH_TYPE_2"/>
    <property type="match status" value="1"/>
</dbReference>
<dbReference type="SMART" id="SM01245">
    <property type="entry name" value="Jag_N"/>
    <property type="match status" value="1"/>
</dbReference>
<reference evidence="9 10" key="2">
    <citation type="submission" date="2019-09" db="EMBL/GenBank/DDBJ databases">
        <title>Complete Genome Sequence and Methylome Analysis of free living Spirochaetas.</title>
        <authorList>
            <person name="Leshcheva N."/>
            <person name="Mikheeva N."/>
        </authorList>
    </citation>
    <scope>NUCLEOTIDE SEQUENCE [LARGE SCALE GENOMIC DNA]</scope>
    <source>
        <strain evidence="9 10">P</strain>
    </source>
</reference>
<keyword evidence="3 6" id="KW-0133">Cell shape</keyword>
<comment type="function">
    <text evidence="6">A probable RNA chaperone. Forms a complex with KhpA which binds to cellular RNA and controls its expression. Plays a role in peptidoglycan (PG) homeostasis and cell length regulation.</text>
</comment>
<dbReference type="Gene3D" id="3.30.30.80">
    <property type="entry name" value="probable RNA-binding protein from clostridium symbiosum atcc 14940"/>
    <property type="match status" value="1"/>
</dbReference>
<evidence type="ECO:0000313" key="10">
    <source>
        <dbReference type="Proteomes" id="UP000323824"/>
    </source>
</evidence>
<dbReference type="Proteomes" id="UP000323824">
    <property type="component" value="Chromosome"/>
</dbReference>
<dbReference type="InterPro" id="IPR038247">
    <property type="entry name" value="Jag_N_dom_sf"/>
</dbReference>
<dbReference type="PANTHER" id="PTHR35800:SF1">
    <property type="entry name" value="RNA-BINDING PROTEIN KHPB"/>
    <property type="match status" value="1"/>
</dbReference>
<evidence type="ECO:0000256" key="6">
    <source>
        <dbReference type="HAMAP-Rule" id="MF_00867"/>
    </source>
</evidence>
<dbReference type="OrthoDB" id="9794483at2"/>
<organism evidence="9 10">
    <name type="scientific">Thiospirochaeta perfilievii</name>
    <dbReference type="NCBI Taxonomy" id="252967"/>
    <lineage>
        <taxon>Bacteria</taxon>
        <taxon>Pseudomonadati</taxon>
        <taxon>Spirochaetota</taxon>
        <taxon>Spirochaetia</taxon>
        <taxon>Spirochaetales</taxon>
        <taxon>Spirochaetaceae</taxon>
        <taxon>Thiospirochaeta</taxon>
    </lineage>
</organism>
<dbReference type="SUPFAM" id="SSF82708">
    <property type="entry name" value="R3H domain"/>
    <property type="match status" value="1"/>
</dbReference>
<dbReference type="HAMAP" id="MF_00867">
    <property type="entry name" value="KhpB"/>
    <property type="match status" value="1"/>
</dbReference>
<dbReference type="InterPro" id="IPR039247">
    <property type="entry name" value="KhpB"/>
</dbReference>
<keyword evidence="4 6" id="KW-0143">Chaperone</keyword>
<keyword evidence="1 6" id="KW-0963">Cytoplasm</keyword>
<gene>
    <name evidence="6" type="primary">khpB</name>
    <name evidence="6" type="synonym">eloR</name>
    <name evidence="9" type="ORF">EW093_08680</name>
</gene>
<comment type="domain">
    <text evidence="6">Has an N-terminal Jag-N domain and 2 RNA-binding domains (KH and R3H).</text>
</comment>
<proteinExistence type="inferred from homology"/>
<evidence type="ECO:0000256" key="1">
    <source>
        <dbReference type="ARBA" id="ARBA00022490"/>
    </source>
</evidence>
<evidence type="ECO:0000256" key="5">
    <source>
        <dbReference type="ARBA" id="ARBA00023316"/>
    </source>
</evidence>